<evidence type="ECO:0000256" key="2">
    <source>
        <dbReference type="ARBA" id="ARBA00022690"/>
    </source>
</evidence>
<dbReference type="PANTHER" id="PTHR11461">
    <property type="entry name" value="SERINE PROTEASE INHIBITOR, SERPIN"/>
    <property type="match status" value="1"/>
</dbReference>
<organism evidence="6 7">
    <name type="scientific">Nicotiana tabacum</name>
    <name type="common">Common tobacco</name>
    <dbReference type="NCBI Taxonomy" id="4097"/>
    <lineage>
        <taxon>Eukaryota</taxon>
        <taxon>Viridiplantae</taxon>
        <taxon>Streptophyta</taxon>
        <taxon>Embryophyta</taxon>
        <taxon>Tracheophyta</taxon>
        <taxon>Spermatophyta</taxon>
        <taxon>Magnoliopsida</taxon>
        <taxon>eudicotyledons</taxon>
        <taxon>Gunneridae</taxon>
        <taxon>Pentapetalae</taxon>
        <taxon>asterids</taxon>
        <taxon>lamiids</taxon>
        <taxon>Solanales</taxon>
        <taxon>Solanaceae</taxon>
        <taxon>Nicotianoideae</taxon>
        <taxon>Nicotianeae</taxon>
        <taxon>Nicotiana</taxon>
    </lineage>
</organism>
<dbReference type="CDD" id="cd02043">
    <property type="entry name" value="serpinP_plants"/>
    <property type="match status" value="1"/>
</dbReference>
<reference evidence="7" key="2">
    <citation type="submission" date="2025-08" db="UniProtKB">
        <authorList>
            <consortium name="RefSeq"/>
        </authorList>
    </citation>
    <scope>IDENTIFICATION</scope>
    <source>
        <tissue evidence="7">Leaf</tissue>
    </source>
</reference>
<dbReference type="RefSeq" id="XP_016513132.1">
    <property type="nucleotide sequence ID" value="XM_016657646.1"/>
</dbReference>
<dbReference type="Gene3D" id="2.30.39.10">
    <property type="entry name" value="Alpha-1-antitrypsin, domain 1"/>
    <property type="match status" value="1"/>
</dbReference>
<dbReference type="FunFam" id="3.30.497.10:FF:000012">
    <property type="entry name" value="Predicted protein"/>
    <property type="match status" value="1"/>
</dbReference>
<dbReference type="InterPro" id="IPR023796">
    <property type="entry name" value="Serpin_dom"/>
</dbReference>
<proteinExistence type="inferred from homology"/>
<accession>A0A1S4DIE2</accession>
<dbReference type="GeneID" id="107830169"/>
<dbReference type="PaxDb" id="4097-A0A1S4DIE2"/>
<dbReference type="InterPro" id="IPR023795">
    <property type="entry name" value="Serpin_CS"/>
</dbReference>
<evidence type="ECO:0000256" key="4">
    <source>
        <dbReference type="RuleBase" id="RU000411"/>
    </source>
</evidence>
<dbReference type="GO" id="GO:0004867">
    <property type="term" value="F:serine-type endopeptidase inhibitor activity"/>
    <property type="evidence" value="ECO:0007669"/>
    <property type="project" value="UniProtKB-KW"/>
</dbReference>
<dbReference type="SUPFAM" id="SSF56574">
    <property type="entry name" value="Serpins"/>
    <property type="match status" value="1"/>
</dbReference>
<evidence type="ECO:0000313" key="7">
    <source>
        <dbReference type="RefSeq" id="XP_016513132.1"/>
    </source>
</evidence>
<dbReference type="SMART" id="SM00093">
    <property type="entry name" value="SERPIN"/>
    <property type="match status" value="1"/>
</dbReference>
<dbReference type="GO" id="GO:0005615">
    <property type="term" value="C:extracellular space"/>
    <property type="evidence" value="ECO:0000318"/>
    <property type="project" value="GO_Central"/>
</dbReference>
<evidence type="ECO:0000256" key="1">
    <source>
        <dbReference type="ARBA" id="ARBA00009500"/>
    </source>
</evidence>
<dbReference type="Pfam" id="PF00079">
    <property type="entry name" value="Serpin"/>
    <property type="match status" value="1"/>
</dbReference>
<feature type="domain" description="Serpin" evidence="5">
    <location>
        <begin position="48"/>
        <end position="418"/>
    </location>
</feature>
<reference evidence="6" key="1">
    <citation type="journal article" date="2014" name="Nat. Commun.">
        <title>The tobacco genome sequence and its comparison with those of tomato and potato.</title>
        <authorList>
            <person name="Sierro N."/>
            <person name="Battey J.N."/>
            <person name="Ouadi S."/>
            <person name="Bakaher N."/>
            <person name="Bovet L."/>
            <person name="Willig A."/>
            <person name="Goepfert S."/>
            <person name="Peitsch M.C."/>
            <person name="Ivanov N.V."/>
        </authorList>
    </citation>
    <scope>NUCLEOTIDE SEQUENCE [LARGE SCALE GENOMIC DNA]</scope>
</reference>
<dbReference type="OMA" id="PNNTKMR"/>
<protein>
    <submittedName>
        <fullName evidence="7">Serpin-ZX</fullName>
    </submittedName>
</protein>
<dbReference type="InterPro" id="IPR036186">
    <property type="entry name" value="Serpin_sf"/>
</dbReference>
<dbReference type="AlphaFoldDB" id="A0A1S4DIE2"/>
<evidence type="ECO:0000313" key="6">
    <source>
        <dbReference type="Proteomes" id="UP000790787"/>
    </source>
</evidence>
<dbReference type="STRING" id="4097.A0A1S4DIE2"/>
<name>A0A1S4DIE2_TOBAC</name>
<evidence type="ECO:0000259" key="5">
    <source>
        <dbReference type="SMART" id="SM00093"/>
    </source>
</evidence>
<dbReference type="Proteomes" id="UP000790787">
    <property type="component" value="Chromosome 12"/>
</dbReference>
<dbReference type="PROSITE" id="PS00284">
    <property type="entry name" value="SERPIN"/>
    <property type="match status" value="1"/>
</dbReference>
<dbReference type="KEGG" id="nta:107830169"/>
<dbReference type="OrthoDB" id="1063785at2759"/>
<keyword evidence="2" id="KW-0646">Protease inhibitor</keyword>
<dbReference type="PANTHER" id="PTHR11461:SF314">
    <property type="entry name" value="SERPIN-ZX-LIKE"/>
    <property type="match status" value="1"/>
</dbReference>
<sequence length="422" mass="47426">MDFPSYFQSMNSIRSPLLMDKSVCSMDLWNSIQKQSDVSLILAKHLFFSKFKEDNESKNANMVFSPLSIQLVLALIAAGSKGPTLDQLLSFLKLNSIEEVNSLYSWIVSNSLVDGSPMGGPRLSVANGAWIDQSLSFKHSFKQIMDNVYKAASNSVDFQNKAEEVRNEVNKWAKEETYGLIEEILPQDSVKSDTVLILANALYFKGVWNEKLNASDTKDEEFHLLNGGSVQAPFMTSRKWQYVKAFNGFKVLKRPYKQGEDMRCLSMYIYLPNARVGLPALLEKISSEPGFLNRHIPLEKVRVRKFLIPKFKITFGFEASNLLTGLGLTHPFYGDGLAEIVDDIYPLFVTKVFHKSFIEVNEEGTEAAAVTAATMLLGCSRMMIKEETIDFVADHPFLFLVKDDATGVVLFIGTVLNPLNQF</sequence>
<dbReference type="InterPro" id="IPR042178">
    <property type="entry name" value="Serpin_sf_1"/>
</dbReference>
<comment type="similarity">
    <text evidence="1 4">Belongs to the serpin family.</text>
</comment>
<keyword evidence="3" id="KW-0722">Serine protease inhibitor</keyword>
<dbReference type="SMR" id="A0A1S4DIE2"/>
<dbReference type="RefSeq" id="XP_016513132.1">
    <property type="nucleotide sequence ID" value="XM_016657646.2"/>
</dbReference>
<dbReference type="InterPro" id="IPR042185">
    <property type="entry name" value="Serpin_sf_2"/>
</dbReference>
<evidence type="ECO:0000256" key="3">
    <source>
        <dbReference type="ARBA" id="ARBA00022900"/>
    </source>
</evidence>
<dbReference type="InterPro" id="IPR000215">
    <property type="entry name" value="Serpin_fam"/>
</dbReference>
<gene>
    <name evidence="7" type="primary">LOC107830169</name>
</gene>
<dbReference type="Gene3D" id="3.30.497.10">
    <property type="entry name" value="Antithrombin, subunit I, domain 2"/>
    <property type="match status" value="1"/>
</dbReference>
<keyword evidence="6" id="KW-1185">Reference proteome</keyword>